<reference evidence="1 2" key="1">
    <citation type="submission" date="2016-01" db="EMBL/GenBank/DDBJ databases">
        <authorList>
            <person name="Peeters C."/>
        </authorList>
    </citation>
    <scope>NUCLEOTIDE SEQUENCE [LARGE SCALE GENOMIC DNA]</scope>
    <source>
        <strain evidence="1">LMG 29315</strain>
    </source>
</reference>
<evidence type="ECO:0000313" key="2">
    <source>
        <dbReference type="Proteomes" id="UP000198263"/>
    </source>
</evidence>
<dbReference type="EMBL" id="FCNV02000002">
    <property type="protein sequence ID" value="SAL23396.1"/>
    <property type="molecule type" value="Genomic_DNA"/>
</dbReference>
<comment type="caution">
    <text evidence="1">The sequence shown here is derived from an EMBL/GenBank/DDBJ whole genome shotgun (WGS) entry which is preliminary data.</text>
</comment>
<proteinExistence type="predicted"/>
<accession>A0A658QUV6</accession>
<dbReference type="AlphaFoldDB" id="A0A658QUV6"/>
<gene>
    <name evidence="1" type="ORF">AWB72_01705</name>
</gene>
<dbReference type="Proteomes" id="UP000198263">
    <property type="component" value="Unassembled WGS sequence"/>
</dbReference>
<organism evidence="1 2">
    <name type="scientific">Caballeronia concitans</name>
    <dbReference type="NCBI Taxonomy" id="1777133"/>
    <lineage>
        <taxon>Bacteria</taxon>
        <taxon>Pseudomonadati</taxon>
        <taxon>Pseudomonadota</taxon>
        <taxon>Betaproteobacteria</taxon>
        <taxon>Burkholderiales</taxon>
        <taxon>Burkholderiaceae</taxon>
        <taxon>Caballeronia</taxon>
    </lineage>
</organism>
<protein>
    <submittedName>
        <fullName evidence="1">Uncharacterized protein</fullName>
    </submittedName>
</protein>
<keyword evidence="2" id="KW-1185">Reference proteome</keyword>
<name>A0A658QUV6_9BURK</name>
<evidence type="ECO:0000313" key="1">
    <source>
        <dbReference type="EMBL" id="SAL23396.1"/>
    </source>
</evidence>
<sequence>MTHVLMHCLRAFSSPMERVIERRRVCAYQREFNASASERLEQIAIYARAGYFNMGYTVDAFHMSADFMPH</sequence>